<feature type="transmembrane region" description="Helical" evidence="9">
    <location>
        <begin position="192"/>
        <end position="211"/>
    </location>
</feature>
<feature type="transmembrane region" description="Helical" evidence="9">
    <location>
        <begin position="123"/>
        <end position="142"/>
    </location>
</feature>
<dbReference type="InterPro" id="IPR008901">
    <property type="entry name" value="ACER"/>
</dbReference>
<dbReference type="GO" id="GO:0046514">
    <property type="term" value="P:ceramide catabolic process"/>
    <property type="evidence" value="ECO:0007669"/>
    <property type="project" value="TreeGrafter"/>
</dbReference>
<dbReference type="GO" id="GO:0016811">
    <property type="term" value="F:hydrolase activity, acting on carbon-nitrogen (but not peptide) bonds, in linear amides"/>
    <property type="evidence" value="ECO:0007669"/>
    <property type="project" value="InterPro"/>
</dbReference>
<evidence type="ECO:0000256" key="4">
    <source>
        <dbReference type="ARBA" id="ARBA00022801"/>
    </source>
</evidence>
<evidence type="ECO:0000256" key="6">
    <source>
        <dbReference type="ARBA" id="ARBA00023136"/>
    </source>
</evidence>
<proteinExistence type="inferred from homology"/>
<keyword evidence="5 9" id="KW-1133">Transmembrane helix</keyword>
<evidence type="ECO:0000256" key="2">
    <source>
        <dbReference type="ARBA" id="ARBA00009780"/>
    </source>
</evidence>
<evidence type="ECO:0000256" key="8">
    <source>
        <dbReference type="PIRSR" id="PIRSR608901-2"/>
    </source>
</evidence>
<evidence type="ECO:0000313" key="11">
    <source>
        <dbReference type="Proteomes" id="UP000078512"/>
    </source>
</evidence>
<dbReference type="EMBL" id="KV442111">
    <property type="protein sequence ID" value="OAQ23695.1"/>
    <property type="molecule type" value="Genomic_DNA"/>
</dbReference>
<comment type="subcellular location">
    <subcellularLocation>
        <location evidence="1">Membrane</location>
        <topology evidence="1">Multi-pass membrane protein</topology>
    </subcellularLocation>
</comment>
<feature type="binding site" evidence="7">
    <location>
        <position position="25"/>
    </location>
    <ligand>
        <name>Ca(2+)</name>
        <dbReference type="ChEBI" id="CHEBI:29108"/>
    </ligand>
</feature>
<feature type="binding site" evidence="8">
    <location>
        <position position="85"/>
    </location>
    <ligand>
        <name>Zn(2+)</name>
        <dbReference type="ChEBI" id="CHEBI:29105"/>
        <note>catalytic</note>
    </ligand>
</feature>
<feature type="transmembrane region" description="Helical" evidence="9">
    <location>
        <begin position="148"/>
        <end position="165"/>
    </location>
</feature>
<organism evidence="10 11">
    <name type="scientific">Linnemannia elongata AG-77</name>
    <dbReference type="NCBI Taxonomy" id="1314771"/>
    <lineage>
        <taxon>Eukaryota</taxon>
        <taxon>Fungi</taxon>
        <taxon>Fungi incertae sedis</taxon>
        <taxon>Mucoromycota</taxon>
        <taxon>Mortierellomycotina</taxon>
        <taxon>Mortierellomycetes</taxon>
        <taxon>Mortierellales</taxon>
        <taxon>Mortierellaceae</taxon>
        <taxon>Linnemannia</taxon>
    </lineage>
</organism>
<evidence type="ECO:0000313" key="10">
    <source>
        <dbReference type="EMBL" id="OAQ23695.1"/>
    </source>
</evidence>
<dbReference type="GO" id="GO:0046513">
    <property type="term" value="P:ceramide biosynthetic process"/>
    <property type="evidence" value="ECO:0007669"/>
    <property type="project" value="TreeGrafter"/>
</dbReference>
<evidence type="ECO:0000256" key="3">
    <source>
        <dbReference type="ARBA" id="ARBA00022692"/>
    </source>
</evidence>
<comment type="cofactor">
    <cofactor evidence="8">
        <name>Zn(2+)</name>
        <dbReference type="ChEBI" id="CHEBI:29105"/>
    </cofactor>
</comment>
<feature type="transmembrane region" description="Helical" evidence="9">
    <location>
        <begin position="69"/>
        <end position="88"/>
    </location>
</feature>
<evidence type="ECO:0000256" key="9">
    <source>
        <dbReference type="SAM" id="Phobius"/>
    </source>
</evidence>
<dbReference type="Pfam" id="PF05875">
    <property type="entry name" value="Ceramidase"/>
    <property type="match status" value="1"/>
</dbReference>
<feature type="transmembrane region" description="Helical" evidence="9">
    <location>
        <begin position="39"/>
        <end position="57"/>
    </location>
</feature>
<dbReference type="OrthoDB" id="187171at2759"/>
<feature type="binding site" evidence="7">
    <location>
        <position position="27"/>
    </location>
    <ligand>
        <name>Ca(2+)</name>
        <dbReference type="ChEBI" id="CHEBI:29108"/>
    </ligand>
</feature>
<keyword evidence="11" id="KW-1185">Reference proteome</keyword>
<feature type="binding site" evidence="8">
    <location>
        <position position="229"/>
    </location>
    <ligand>
        <name>Zn(2+)</name>
        <dbReference type="ChEBI" id="CHEBI:29105"/>
        <note>catalytic</note>
    </ligand>
</feature>
<dbReference type="GO" id="GO:0005789">
    <property type="term" value="C:endoplasmic reticulum membrane"/>
    <property type="evidence" value="ECO:0007669"/>
    <property type="project" value="TreeGrafter"/>
</dbReference>
<feature type="binding site" evidence="7">
    <location>
        <position position="29"/>
    </location>
    <ligand>
        <name>Ca(2+)</name>
        <dbReference type="ChEBI" id="CHEBI:29108"/>
    </ligand>
</feature>
<name>A0A197JEZ1_9FUNG</name>
<feature type="binding site" evidence="7">
    <location>
        <position position="24"/>
    </location>
    <ligand>
        <name>Ca(2+)</name>
        <dbReference type="ChEBI" id="CHEBI:29108"/>
    </ligand>
</feature>
<sequence>MAPTSVSPAFDKVGYWSPNTSSIDWCENNYTVSYYIAEFWNSTSSLIIVAIGLAGYLNLPSYKDRRTTLFMQAFMTIGLGSVLFHGTLRHKMQLLDELPMLYSATIGMFICIETHFGKQGRWFPIAIAIWLVVTTIIFSTTSGTLQSLSFQTNYICMVLGGFYFLRRFHTTRRTMRPNPTVSRVIRFTRTSLVAAATVWLIDYNLCVYINGVSPESVLRWNPQFHAWWHFLSAYGVYSQSVLIMYYHYDMREMKPEIVMWKGVLPTVTLKPIGKKVD</sequence>
<comment type="similarity">
    <text evidence="2">Belongs to the alkaline ceramidase family.</text>
</comment>
<dbReference type="Proteomes" id="UP000078512">
    <property type="component" value="Unassembled WGS sequence"/>
</dbReference>
<feature type="binding site" evidence="7">
    <location>
        <position position="38"/>
    </location>
    <ligand>
        <name>Ca(2+)</name>
        <dbReference type="ChEBI" id="CHEBI:29108"/>
    </ligand>
</feature>
<keyword evidence="8" id="KW-0862">Zinc</keyword>
<keyword evidence="3 9" id="KW-0812">Transmembrane</keyword>
<keyword evidence="7" id="KW-0479">Metal-binding</keyword>
<reference evidence="10 11" key="1">
    <citation type="submission" date="2016-05" db="EMBL/GenBank/DDBJ databases">
        <title>Genome sequencing reveals origins of a unique bacterial endosymbiosis in the earliest lineages of terrestrial Fungi.</title>
        <authorList>
            <consortium name="DOE Joint Genome Institute"/>
            <person name="Uehling J."/>
            <person name="Gryganskyi A."/>
            <person name="Hameed K."/>
            <person name="Tschaplinski T."/>
            <person name="Misztal P."/>
            <person name="Wu S."/>
            <person name="Desiro A."/>
            <person name="Vande Pol N."/>
            <person name="Du Z.-Y."/>
            <person name="Zienkiewicz A."/>
            <person name="Zienkiewicz K."/>
            <person name="Morin E."/>
            <person name="Tisserant E."/>
            <person name="Splivallo R."/>
            <person name="Hainaut M."/>
            <person name="Henrissat B."/>
            <person name="Ohm R."/>
            <person name="Kuo A."/>
            <person name="Yan J."/>
            <person name="Lipzen A."/>
            <person name="Nolan M."/>
            <person name="Labutti K."/>
            <person name="Barry K."/>
            <person name="Goldstein A."/>
            <person name="Labbe J."/>
            <person name="Schadt C."/>
            <person name="Tuskan G."/>
            <person name="Grigoriev I."/>
            <person name="Martin F."/>
            <person name="Vilgalys R."/>
            <person name="Bonito G."/>
        </authorList>
    </citation>
    <scope>NUCLEOTIDE SEQUENCE [LARGE SCALE GENOMIC DNA]</scope>
    <source>
        <strain evidence="10 11">AG-77</strain>
    </source>
</reference>
<dbReference type="GO" id="GO:0046872">
    <property type="term" value="F:metal ion binding"/>
    <property type="evidence" value="ECO:0007669"/>
    <property type="project" value="UniProtKB-KW"/>
</dbReference>
<evidence type="ECO:0000256" key="5">
    <source>
        <dbReference type="ARBA" id="ARBA00022989"/>
    </source>
</evidence>
<feature type="transmembrane region" description="Helical" evidence="9">
    <location>
        <begin position="100"/>
        <end position="116"/>
    </location>
</feature>
<dbReference type="PANTHER" id="PTHR46187">
    <property type="entry name" value="ALKALINE CERAMIDASE 3"/>
    <property type="match status" value="1"/>
</dbReference>
<keyword evidence="7" id="KW-0106">Calcium</keyword>
<dbReference type="AlphaFoldDB" id="A0A197JEZ1"/>
<feature type="transmembrane region" description="Helical" evidence="9">
    <location>
        <begin position="226"/>
        <end position="246"/>
    </location>
</feature>
<evidence type="ECO:0000256" key="7">
    <source>
        <dbReference type="PIRSR" id="PIRSR608901-1"/>
    </source>
</evidence>
<evidence type="ECO:0000256" key="1">
    <source>
        <dbReference type="ARBA" id="ARBA00004141"/>
    </source>
</evidence>
<dbReference type="STRING" id="1314771.A0A197JEZ1"/>
<feature type="binding site" evidence="8">
    <location>
        <position position="225"/>
    </location>
    <ligand>
        <name>Zn(2+)</name>
        <dbReference type="ChEBI" id="CHEBI:29105"/>
        <note>catalytic</note>
    </ligand>
</feature>
<keyword evidence="4" id="KW-0378">Hydrolase</keyword>
<keyword evidence="6 9" id="KW-0472">Membrane</keyword>
<protein>
    <submittedName>
        <fullName evidence="10">Alkaline phytoceramidase</fullName>
    </submittedName>
</protein>
<dbReference type="PANTHER" id="PTHR46187:SF3">
    <property type="entry name" value="ALKALINE CERAMIDASE 3"/>
    <property type="match status" value="1"/>
</dbReference>
<gene>
    <name evidence="10" type="ORF">K457DRAFT_83004</name>
</gene>
<accession>A0A197JEZ1</accession>